<keyword evidence="3" id="KW-0408">Iron</keyword>
<keyword evidence="6" id="KW-1185">Reference proteome</keyword>
<organism evidence="5 6">
    <name type="scientific">Psychrobacter fozii</name>
    <dbReference type="NCBI Taxonomy" id="198480"/>
    <lineage>
        <taxon>Bacteria</taxon>
        <taxon>Pseudomonadati</taxon>
        <taxon>Pseudomonadota</taxon>
        <taxon>Gammaproteobacteria</taxon>
        <taxon>Moraxellales</taxon>
        <taxon>Moraxellaceae</taxon>
        <taxon>Psychrobacter</taxon>
    </lineage>
</organism>
<proteinExistence type="predicted"/>
<reference evidence="5 6" key="1">
    <citation type="submission" date="2018-06" db="EMBL/GenBank/DDBJ databases">
        <title>Genomic Encyclopedia of Type Strains, Phase III (KMG-III): the genomes of soil and plant-associated and newly described type strains.</title>
        <authorList>
            <person name="Whitman W."/>
        </authorList>
    </citation>
    <scope>NUCLEOTIDE SEQUENCE [LARGE SCALE GENOMIC DNA]</scope>
    <source>
        <strain evidence="5 6">CECT 5889</strain>
    </source>
</reference>
<feature type="domain" description="JmjC" evidence="4">
    <location>
        <begin position="91"/>
        <end position="235"/>
    </location>
</feature>
<dbReference type="GO" id="GO:0046872">
    <property type="term" value="F:metal ion binding"/>
    <property type="evidence" value="ECO:0007669"/>
    <property type="project" value="UniProtKB-KW"/>
</dbReference>
<dbReference type="Pfam" id="PF08007">
    <property type="entry name" value="JmjC_2"/>
    <property type="match status" value="1"/>
</dbReference>
<evidence type="ECO:0000313" key="5">
    <source>
        <dbReference type="EMBL" id="PYE38932.1"/>
    </source>
</evidence>
<comment type="cofactor">
    <cofactor evidence="1">
        <name>Fe(2+)</name>
        <dbReference type="ChEBI" id="CHEBI:29033"/>
    </cofactor>
</comment>
<comment type="caution">
    <text evidence="5">The sequence shown here is derived from an EMBL/GenBank/DDBJ whole genome shotgun (WGS) entry which is preliminary data.</text>
</comment>
<dbReference type="InterPro" id="IPR039994">
    <property type="entry name" value="NO66-like"/>
</dbReference>
<dbReference type="InterPro" id="IPR003347">
    <property type="entry name" value="JmjC_dom"/>
</dbReference>
<evidence type="ECO:0000313" key="6">
    <source>
        <dbReference type="Proteomes" id="UP000247746"/>
    </source>
</evidence>
<dbReference type="SUPFAM" id="SSF51197">
    <property type="entry name" value="Clavaminate synthase-like"/>
    <property type="match status" value="1"/>
</dbReference>
<dbReference type="AlphaFoldDB" id="A0A2V4UYS2"/>
<protein>
    <recommendedName>
        <fullName evidence="4">JmjC domain-containing protein</fullName>
    </recommendedName>
</protein>
<dbReference type="Proteomes" id="UP000247746">
    <property type="component" value="Unassembled WGS sequence"/>
</dbReference>
<dbReference type="PANTHER" id="PTHR13096:SF8">
    <property type="entry name" value="RIBOSOMAL OXYGENASE 1"/>
    <property type="match status" value="1"/>
</dbReference>
<evidence type="ECO:0000259" key="4">
    <source>
        <dbReference type="PROSITE" id="PS51184"/>
    </source>
</evidence>
<dbReference type="RefSeq" id="WP_110923181.1">
    <property type="nucleotide sequence ID" value="NZ_QJSU01000005.1"/>
</dbReference>
<dbReference type="Gene3D" id="2.60.120.650">
    <property type="entry name" value="Cupin"/>
    <property type="match status" value="1"/>
</dbReference>
<gene>
    <name evidence="5" type="ORF">DFP82_10586</name>
</gene>
<evidence type="ECO:0000256" key="3">
    <source>
        <dbReference type="ARBA" id="ARBA00023004"/>
    </source>
</evidence>
<name>A0A2V4UYS2_9GAMM</name>
<dbReference type="PANTHER" id="PTHR13096">
    <property type="entry name" value="MINA53 MYC INDUCED NUCLEAR ANTIGEN"/>
    <property type="match status" value="1"/>
</dbReference>
<evidence type="ECO:0000256" key="2">
    <source>
        <dbReference type="ARBA" id="ARBA00022723"/>
    </source>
</evidence>
<sequence>MNIDFYISQTDFDSEYLYKKPFLFKAAAKDTDFSWDYVNEVYSRADVSDESFKLMNGYVVSKDQYIESYHNLGKTEFRMIRPILYEYLRNGATLVYNRITNEPKIDKISKKIANFSRANVITSGYAAFSSKSSYKSHWDTRDVFAVQLIGRKRWILKAPNFELPLYMQQTKNFQDIKEPEEVYMDVILEAGDILYVPRGWWHNPLPIGEETFHLAIGTFAPTGFEYMSWLLNQTPDILGCRRNLKSFENDESTLQEISEDYSKILNDKSYYDSFLTNYIGNQRLPTQLSLDVLGNGNVNIFTVDTKLVVNANLLHFFEDNYVVINGNKITIDDISGKLLRFLFNESVASIKDILCEFNNYDKEVLNVLLFNLALNDIISVEK</sequence>
<dbReference type="PROSITE" id="PS51184">
    <property type="entry name" value="JMJC"/>
    <property type="match status" value="1"/>
</dbReference>
<dbReference type="EMBL" id="QJSU01000005">
    <property type="protein sequence ID" value="PYE38932.1"/>
    <property type="molecule type" value="Genomic_DNA"/>
</dbReference>
<dbReference type="SMART" id="SM00558">
    <property type="entry name" value="JmjC"/>
    <property type="match status" value="1"/>
</dbReference>
<keyword evidence="2" id="KW-0479">Metal-binding</keyword>
<accession>A0A2V4UYS2</accession>
<dbReference type="OrthoDB" id="479699at2"/>
<evidence type="ECO:0000256" key="1">
    <source>
        <dbReference type="ARBA" id="ARBA00001954"/>
    </source>
</evidence>